<accession>A0ABN9XB83</accession>
<dbReference type="EMBL" id="CAUYUJ010020241">
    <property type="protein sequence ID" value="CAK0896807.1"/>
    <property type="molecule type" value="Genomic_DNA"/>
</dbReference>
<evidence type="ECO:0000313" key="3">
    <source>
        <dbReference type="Proteomes" id="UP001189429"/>
    </source>
</evidence>
<comment type="caution">
    <text evidence="2">The sequence shown here is derived from an EMBL/GenBank/DDBJ whole genome shotgun (WGS) entry which is preliminary data.</text>
</comment>
<protein>
    <submittedName>
        <fullName evidence="2">Uncharacterized protein</fullName>
    </submittedName>
</protein>
<name>A0ABN9XB83_9DINO</name>
<keyword evidence="3" id="KW-1185">Reference proteome</keyword>
<feature type="non-terminal residue" evidence="2">
    <location>
        <position position="53"/>
    </location>
</feature>
<proteinExistence type="predicted"/>
<reference evidence="2" key="1">
    <citation type="submission" date="2023-10" db="EMBL/GenBank/DDBJ databases">
        <authorList>
            <person name="Chen Y."/>
            <person name="Shah S."/>
            <person name="Dougan E. K."/>
            <person name="Thang M."/>
            <person name="Chan C."/>
        </authorList>
    </citation>
    <scope>NUCLEOTIDE SEQUENCE [LARGE SCALE GENOMIC DNA]</scope>
</reference>
<evidence type="ECO:0000313" key="2">
    <source>
        <dbReference type="EMBL" id="CAK0896807.1"/>
    </source>
</evidence>
<sequence length="53" mass="5391">HGPAPRGGRGEQQRGSVRAGGARPVRQPSRGAAAMSGPLGGRRGGHHALSERQ</sequence>
<gene>
    <name evidence="2" type="ORF">PCOR1329_LOCUS75168</name>
</gene>
<dbReference type="Proteomes" id="UP001189429">
    <property type="component" value="Unassembled WGS sequence"/>
</dbReference>
<feature type="region of interest" description="Disordered" evidence="1">
    <location>
        <begin position="1"/>
        <end position="53"/>
    </location>
</feature>
<evidence type="ECO:0000256" key="1">
    <source>
        <dbReference type="SAM" id="MobiDB-lite"/>
    </source>
</evidence>
<organism evidence="2 3">
    <name type="scientific">Prorocentrum cordatum</name>
    <dbReference type="NCBI Taxonomy" id="2364126"/>
    <lineage>
        <taxon>Eukaryota</taxon>
        <taxon>Sar</taxon>
        <taxon>Alveolata</taxon>
        <taxon>Dinophyceae</taxon>
        <taxon>Prorocentrales</taxon>
        <taxon>Prorocentraceae</taxon>
        <taxon>Prorocentrum</taxon>
    </lineage>
</organism>
<feature type="non-terminal residue" evidence="2">
    <location>
        <position position="1"/>
    </location>
</feature>